<dbReference type="PATRIC" id="fig|1255043.3.peg.187"/>
<dbReference type="RefSeq" id="WP_015257055.1">
    <property type="nucleotide sequence ID" value="NC_019902.2"/>
</dbReference>
<dbReference type="Proteomes" id="UP000010809">
    <property type="component" value="Chromosome"/>
</dbReference>
<proteinExistence type="predicted"/>
<organism evidence="2 3">
    <name type="scientific">Thioalkalivibrio nitratireducens (strain DSM 14787 / UNIQEM 213 / ALEN2)</name>
    <dbReference type="NCBI Taxonomy" id="1255043"/>
    <lineage>
        <taxon>Bacteria</taxon>
        <taxon>Pseudomonadati</taxon>
        <taxon>Pseudomonadota</taxon>
        <taxon>Gammaproteobacteria</taxon>
        <taxon>Chromatiales</taxon>
        <taxon>Ectothiorhodospiraceae</taxon>
        <taxon>Thioalkalivibrio</taxon>
    </lineage>
</organism>
<evidence type="ECO:0000313" key="2">
    <source>
        <dbReference type="EMBL" id="AGA31898.1"/>
    </source>
</evidence>
<gene>
    <name evidence="2" type="ordered locus">TVNIR_0187</name>
</gene>
<name>L0DSD0_THIND</name>
<accession>L0DSD0</accession>
<evidence type="ECO:0000256" key="1">
    <source>
        <dbReference type="SAM" id="MobiDB-lite"/>
    </source>
</evidence>
<dbReference type="EMBL" id="CP003989">
    <property type="protein sequence ID" value="AGA31898.1"/>
    <property type="molecule type" value="Genomic_DNA"/>
</dbReference>
<evidence type="ECO:0000313" key="3">
    <source>
        <dbReference type="Proteomes" id="UP000010809"/>
    </source>
</evidence>
<protein>
    <submittedName>
        <fullName evidence="2">Uncharacterized protein</fullName>
    </submittedName>
</protein>
<dbReference type="HOGENOM" id="CLU_2921340_0_0_6"/>
<feature type="region of interest" description="Disordered" evidence="1">
    <location>
        <begin position="40"/>
        <end position="61"/>
    </location>
</feature>
<dbReference type="KEGG" id="tni:TVNIR_0187"/>
<keyword evidence="3" id="KW-1185">Reference proteome</keyword>
<sequence>MRHEELMGWLRALVQGFSDILWISSITRRIVDVVPGADLPRSGPMTLRPQDLVQPDTANEL</sequence>
<dbReference type="AlphaFoldDB" id="L0DSD0"/>
<reference evidence="2" key="1">
    <citation type="submission" date="2015-12" db="EMBL/GenBank/DDBJ databases">
        <authorList>
            <person name="Tikhonova T.V."/>
            <person name="Pavlov A.R."/>
            <person name="Beletsky A.V."/>
            <person name="Mardanov A.V."/>
            <person name="Sorokin D.Y."/>
            <person name="Ravin N.V."/>
            <person name="Popov V.O."/>
        </authorList>
    </citation>
    <scope>NUCLEOTIDE SEQUENCE</scope>
    <source>
        <strain evidence="2">DSM 14787</strain>
    </source>
</reference>